<organism evidence="1 2">
    <name type="scientific">Ditylenchus dipsaci</name>
    <dbReference type="NCBI Taxonomy" id="166011"/>
    <lineage>
        <taxon>Eukaryota</taxon>
        <taxon>Metazoa</taxon>
        <taxon>Ecdysozoa</taxon>
        <taxon>Nematoda</taxon>
        <taxon>Chromadorea</taxon>
        <taxon>Rhabditida</taxon>
        <taxon>Tylenchina</taxon>
        <taxon>Tylenchomorpha</taxon>
        <taxon>Sphaerularioidea</taxon>
        <taxon>Anguinidae</taxon>
        <taxon>Anguininae</taxon>
        <taxon>Ditylenchus</taxon>
    </lineage>
</organism>
<evidence type="ECO:0000313" key="2">
    <source>
        <dbReference type="WBParaSite" id="jg24497"/>
    </source>
</evidence>
<dbReference type="WBParaSite" id="jg24497">
    <property type="protein sequence ID" value="jg24497"/>
    <property type="gene ID" value="jg24497"/>
</dbReference>
<name>A0A915DXG2_9BILA</name>
<proteinExistence type="predicted"/>
<dbReference type="Pfam" id="PF17305">
    <property type="entry name" value="DUF5354"/>
    <property type="match status" value="1"/>
</dbReference>
<sequence length="186" mass="21312">MTFNSQKSARPLDTLGQQLMRIKQDFHQHINQAQPSLCSFNCNAFSIRLTSMIFLVFMAQSAEALSCYETVNGITSIKQNDTWIYCSIVPSVEHGEEKLHGIRFGVGPENDGVEAYQTGFSNNDQQYRVLTICIYERYDFSRFLGRQPGLAVEFAFRCVCNYDLCNSEATFYDYLKVLKKESFVVN</sequence>
<evidence type="ECO:0000313" key="1">
    <source>
        <dbReference type="Proteomes" id="UP000887574"/>
    </source>
</evidence>
<dbReference type="AlphaFoldDB" id="A0A915DXG2"/>
<reference evidence="2" key="1">
    <citation type="submission" date="2022-11" db="UniProtKB">
        <authorList>
            <consortium name="WormBaseParasite"/>
        </authorList>
    </citation>
    <scope>IDENTIFICATION</scope>
</reference>
<protein>
    <submittedName>
        <fullName evidence="2">Uncharacterized protein</fullName>
    </submittedName>
</protein>
<dbReference type="Proteomes" id="UP000887574">
    <property type="component" value="Unplaced"/>
</dbReference>
<dbReference type="InterPro" id="IPR035291">
    <property type="entry name" value="DUF5354"/>
</dbReference>
<accession>A0A915DXG2</accession>
<keyword evidence="1" id="KW-1185">Reference proteome</keyword>